<organism evidence="1 2">
    <name type="scientific">Scortum barcoo</name>
    <name type="common">barcoo grunter</name>
    <dbReference type="NCBI Taxonomy" id="214431"/>
    <lineage>
        <taxon>Eukaryota</taxon>
        <taxon>Metazoa</taxon>
        <taxon>Chordata</taxon>
        <taxon>Craniata</taxon>
        <taxon>Vertebrata</taxon>
        <taxon>Euteleostomi</taxon>
        <taxon>Actinopterygii</taxon>
        <taxon>Neopterygii</taxon>
        <taxon>Teleostei</taxon>
        <taxon>Neoteleostei</taxon>
        <taxon>Acanthomorphata</taxon>
        <taxon>Eupercaria</taxon>
        <taxon>Centrarchiformes</taxon>
        <taxon>Terapontoidei</taxon>
        <taxon>Terapontidae</taxon>
        <taxon>Scortum</taxon>
    </lineage>
</organism>
<sequence>GLLVIHFYQAARTSHKLKTLQLVQNAAARVLTRNQEKRPYYSSIGFSALSPCKRKRIQTCKMMWSFWPHRSSDLQLSLGQFAAKCESAGMRISTELAIDRAKSKPMVLSRKRVDCPLRVGEEFLPQVEEFKYLGVLFTNEGKNGAREGQTDRCSICSCLDYNQ</sequence>
<accession>A0ACB8X8Y1</accession>
<evidence type="ECO:0000313" key="1">
    <source>
        <dbReference type="EMBL" id="KAI3376578.1"/>
    </source>
</evidence>
<evidence type="ECO:0000313" key="2">
    <source>
        <dbReference type="Proteomes" id="UP000831701"/>
    </source>
</evidence>
<keyword evidence="2" id="KW-1185">Reference proteome</keyword>
<reference evidence="1" key="1">
    <citation type="submission" date="2022-04" db="EMBL/GenBank/DDBJ databases">
        <title>Jade perch genome.</title>
        <authorList>
            <person name="Chao B."/>
        </authorList>
    </citation>
    <scope>NUCLEOTIDE SEQUENCE</scope>
    <source>
        <strain evidence="1">CB-2022</strain>
    </source>
</reference>
<name>A0ACB8X8Y1_9TELE</name>
<feature type="non-terminal residue" evidence="1">
    <location>
        <position position="163"/>
    </location>
</feature>
<dbReference type="EMBL" id="CM041532">
    <property type="protein sequence ID" value="KAI3376578.1"/>
    <property type="molecule type" value="Genomic_DNA"/>
</dbReference>
<proteinExistence type="predicted"/>
<dbReference type="Proteomes" id="UP000831701">
    <property type="component" value="Chromosome 2"/>
</dbReference>
<gene>
    <name evidence="1" type="ORF">L3Q82_017030</name>
</gene>
<comment type="caution">
    <text evidence="1">The sequence shown here is derived from an EMBL/GenBank/DDBJ whole genome shotgun (WGS) entry which is preliminary data.</text>
</comment>
<protein>
    <submittedName>
        <fullName evidence="1">Uncharacterized protein</fullName>
    </submittedName>
</protein>
<feature type="non-terminal residue" evidence="1">
    <location>
        <position position="1"/>
    </location>
</feature>